<dbReference type="PANTHER" id="PTHR47221">
    <property type="entry name" value="FIBRINOGEN ALPHA CHAIN"/>
    <property type="match status" value="1"/>
</dbReference>
<comment type="caution">
    <text evidence="9">The sequence shown here is derived from an EMBL/GenBank/DDBJ whole genome shotgun (WGS) entry which is preliminary data.</text>
</comment>
<evidence type="ECO:0000313" key="10">
    <source>
        <dbReference type="Proteomes" id="UP001634394"/>
    </source>
</evidence>
<dbReference type="CDD" id="cd00087">
    <property type="entry name" value="FReD"/>
    <property type="match status" value="1"/>
</dbReference>
<keyword evidence="4" id="KW-0175">Coiled coil</keyword>
<feature type="transmembrane region" description="Helical" evidence="7">
    <location>
        <begin position="6"/>
        <end position="28"/>
    </location>
</feature>
<keyword evidence="7" id="KW-1133">Transmembrane helix</keyword>
<keyword evidence="6" id="KW-0325">Glycoprotein</keyword>
<protein>
    <recommendedName>
        <fullName evidence="8">Fibrinogen C-terminal domain-containing protein</fullName>
    </recommendedName>
</protein>
<keyword evidence="10" id="KW-1185">Reference proteome</keyword>
<dbReference type="EMBL" id="JBJQND010000017">
    <property type="protein sequence ID" value="KAL3843135.1"/>
    <property type="molecule type" value="Genomic_DNA"/>
</dbReference>
<accession>A0ABD3U2A9</accession>
<evidence type="ECO:0000256" key="5">
    <source>
        <dbReference type="ARBA" id="ARBA00023157"/>
    </source>
</evidence>
<dbReference type="AlphaFoldDB" id="A0ABD3U2A9"/>
<dbReference type="InterPro" id="IPR014716">
    <property type="entry name" value="Fibrinogen_a/b/g_C_1"/>
</dbReference>
<reference evidence="9 10" key="1">
    <citation type="submission" date="2024-11" db="EMBL/GenBank/DDBJ databases">
        <title>Chromosome-level genome assembly of the freshwater bivalve Anodonta woodiana.</title>
        <authorList>
            <person name="Chen X."/>
        </authorList>
    </citation>
    <scope>NUCLEOTIDE SEQUENCE [LARGE SCALE GENOMIC DNA]</scope>
    <source>
        <strain evidence="9">MN2024</strain>
        <tissue evidence="9">Gills</tissue>
    </source>
</reference>
<dbReference type="PROSITE" id="PS51406">
    <property type="entry name" value="FIBRINOGEN_C_2"/>
    <property type="match status" value="1"/>
</dbReference>
<evidence type="ECO:0000256" key="3">
    <source>
        <dbReference type="ARBA" id="ARBA00022729"/>
    </source>
</evidence>
<keyword evidence="5" id="KW-1015">Disulfide bond</keyword>
<feature type="domain" description="Fibrinogen C-terminal" evidence="8">
    <location>
        <begin position="217"/>
        <end position="449"/>
    </location>
</feature>
<name>A0ABD3U2A9_SINWO</name>
<organism evidence="9 10">
    <name type="scientific">Sinanodonta woodiana</name>
    <name type="common">Chinese pond mussel</name>
    <name type="synonym">Anodonta woodiana</name>
    <dbReference type="NCBI Taxonomy" id="1069815"/>
    <lineage>
        <taxon>Eukaryota</taxon>
        <taxon>Metazoa</taxon>
        <taxon>Spiralia</taxon>
        <taxon>Lophotrochozoa</taxon>
        <taxon>Mollusca</taxon>
        <taxon>Bivalvia</taxon>
        <taxon>Autobranchia</taxon>
        <taxon>Heteroconchia</taxon>
        <taxon>Palaeoheterodonta</taxon>
        <taxon>Unionida</taxon>
        <taxon>Unionoidea</taxon>
        <taxon>Unionidae</taxon>
        <taxon>Unioninae</taxon>
        <taxon>Sinanodonta</taxon>
    </lineage>
</organism>
<dbReference type="Proteomes" id="UP001634394">
    <property type="component" value="Unassembled WGS sequence"/>
</dbReference>
<sequence length="450" mass="51902">MGSNAITLGQFSVLVFICCMNILFATHIEDKLKNWYKEATCITSSGDLQTSIENVLIELYKLQDTCKYLQRNMERLNRRVKYIPNAITEKLYSGVVNISEFSHVFKTLSKIPDLKLTQYDEGNVTQERSFQVENQNSIIHSDDQYKINQPDLIRNRTVVSKDQQQEDGTFTISHSTKEFMTRNNTNKPSVDQRRISLPNEYSGAKSSERETTMSNLVNEVKFPEDCYDATVHHPSATSGIYFISPANEGTPFHVVCQMEGGESSLVFQRRLNGQVDFYRTWEDYKKGFGDLSGEFWLGNEKLHLLTKTRKYKLRIDMWDWDTRFPLSLGNHYFAESTDVFIGDEESAYFLHVPAGFYAYSGHSGSGLRVHSGPFMTFDKIPYGTKENCADLFHCGWWFSTCVRNANLNGRYYQMGYENVESKTRAVDDVFWINIPRSLKKVEMKLLRVGT</sequence>
<dbReference type="Gene3D" id="3.90.215.10">
    <property type="entry name" value="Gamma Fibrinogen, chain A, domain 1"/>
    <property type="match status" value="1"/>
</dbReference>
<gene>
    <name evidence="9" type="ORF">ACJMK2_021087</name>
</gene>
<evidence type="ECO:0000256" key="4">
    <source>
        <dbReference type="ARBA" id="ARBA00023054"/>
    </source>
</evidence>
<evidence type="ECO:0000256" key="2">
    <source>
        <dbReference type="ARBA" id="ARBA00022525"/>
    </source>
</evidence>
<keyword evidence="7" id="KW-0472">Membrane</keyword>
<comment type="subcellular location">
    <subcellularLocation>
        <location evidence="1">Secreted</location>
    </subcellularLocation>
</comment>
<dbReference type="InterPro" id="IPR037579">
    <property type="entry name" value="FIB_ANG-like"/>
</dbReference>
<evidence type="ECO:0000259" key="8">
    <source>
        <dbReference type="PROSITE" id="PS51406"/>
    </source>
</evidence>
<evidence type="ECO:0000256" key="1">
    <source>
        <dbReference type="ARBA" id="ARBA00004613"/>
    </source>
</evidence>
<evidence type="ECO:0000256" key="6">
    <source>
        <dbReference type="ARBA" id="ARBA00023180"/>
    </source>
</evidence>
<evidence type="ECO:0000256" key="7">
    <source>
        <dbReference type="SAM" id="Phobius"/>
    </source>
</evidence>
<keyword evidence="3" id="KW-0732">Signal</keyword>
<keyword evidence="7" id="KW-0812">Transmembrane</keyword>
<dbReference type="InterPro" id="IPR002181">
    <property type="entry name" value="Fibrinogen_a/b/g_C_dom"/>
</dbReference>
<dbReference type="Pfam" id="PF00147">
    <property type="entry name" value="Fibrinogen_C"/>
    <property type="match status" value="1"/>
</dbReference>
<keyword evidence="2" id="KW-0964">Secreted</keyword>
<dbReference type="SUPFAM" id="SSF56496">
    <property type="entry name" value="Fibrinogen C-terminal domain-like"/>
    <property type="match status" value="1"/>
</dbReference>
<proteinExistence type="predicted"/>
<dbReference type="SMART" id="SM00186">
    <property type="entry name" value="FBG"/>
    <property type="match status" value="1"/>
</dbReference>
<dbReference type="PANTHER" id="PTHR47221:SF6">
    <property type="entry name" value="FIBRINOGEN ALPHA CHAIN"/>
    <property type="match status" value="1"/>
</dbReference>
<dbReference type="InterPro" id="IPR036056">
    <property type="entry name" value="Fibrinogen-like_C"/>
</dbReference>
<evidence type="ECO:0000313" key="9">
    <source>
        <dbReference type="EMBL" id="KAL3843135.1"/>
    </source>
</evidence>
<dbReference type="GO" id="GO:0005576">
    <property type="term" value="C:extracellular region"/>
    <property type="evidence" value="ECO:0007669"/>
    <property type="project" value="UniProtKB-SubCell"/>
</dbReference>